<keyword evidence="7" id="KW-1185">Reference proteome</keyword>
<dbReference type="Gene3D" id="3.40.50.300">
    <property type="entry name" value="P-loop containing nucleotide triphosphate hydrolases"/>
    <property type="match status" value="1"/>
</dbReference>
<dbReference type="InterPro" id="IPR002110">
    <property type="entry name" value="Ankyrin_rpt"/>
</dbReference>
<dbReference type="InterPro" id="IPR036770">
    <property type="entry name" value="Ankyrin_rpt-contain_sf"/>
</dbReference>
<dbReference type="SUPFAM" id="SSF52540">
    <property type="entry name" value="P-loop containing nucleoside triphosphate hydrolases"/>
    <property type="match status" value="1"/>
</dbReference>
<feature type="repeat" description="ANK" evidence="3">
    <location>
        <begin position="961"/>
        <end position="990"/>
    </location>
</feature>
<dbReference type="Pfam" id="PF24883">
    <property type="entry name" value="NPHP3_N"/>
    <property type="match status" value="1"/>
</dbReference>
<evidence type="ECO:0000259" key="4">
    <source>
        <dbReference type="Pfam" id="PF17100"/>
    </source>
</evidence>
<dbReference type="PROSITE" id="PS50088">
    <property type="entry name" value="ANK_REPEAT"/>
    <property type="match status" value="3"/>
</dbReference>
<feature type="repeat" description="ANK" evidence="3">
    <location>
        <begin position="772"/>
        <end position="804"/>
    </location>
</feature>
<organism evidence="6 7">
    <name type="scientific">Penicillium steckii</name>
    <dbReference type="NCBI Taxonomy" id="303698"/>
    <lineage>
        <taxon>Eukaryota</taxon>
        <taxon>Fungi</taxon>
        <taxon>Dikarya</taxon>
        <taxon>Ascomycota</taxon>
        <taxon>Pezizomycotina</taxon>
        <taxon>Eurotiomycetes</taxon>
        <taxon>Eurotiomycetidae</taxon>
        <taxon>Eurotiales</taxon>
        <taxon>Aspergillaceae</taxon>
        <taxon>Penicillium</taxon>
    </lineage>
</organism>
<dbReference type="PROSITE" id="PS50297">
    <property type="entry name" value="ANK_REP_REGION"/>
    <property type="match status" value="3"/>
</dbReference>
<feature type="repeat" description="ANK" evidence="3">
    <location>
        <begin position="1592"/>
        <end position="1624"/>
    </location>
</feature>
<dbReference type="Gene3D" id="1.25.40.20">
    <property type="entry name" value="Ankyrin repeat-containing domain"/>
    <property type="match status" value="4"/>
</dbReference>
<sequence length="1740" mass="192869">MVTKKCFPSGTLWQKAFDELTPDNKASLEDIIVNGSSADIVTDILEEAKEKKALCLRKRWKVDFRGETIVLRDLFDKIIAWVDRFKTVVDVAIQYDPTAASLPWAGVRLLLHVAISDRQCFESTVCGLEYVALLIARYAGLEALYLQGGPQKTISPMMSELESGIVKVYGGVLVFLADGIHYFSQPTPIRVMKSIFRSSQDEIINRMTKMDEEVIKYAQILDSQTLQETSVQVNDIRNIVETLQSPIQRLHHKRHSDESLAGLSQWVFQHPQYKTWKGSSSSSILLLHGIPGSGKTHLVTAVIESSLHEISLNPLSAPMAYFYCGDSRFGKEWVDPDEVMRSITRQFAVVDKEKLKVHESVSLEYARREAEAKLDGFKMPKLRSDECADLILGILGANPATIIIDGVDEIHEDRRHDLLNAMTRIQDKSASVVKIFLASRENSNVLAGLPDALKIRVQESDSRQDIEKYARHCVSTAIANRNLLNGDVSSEVELQLTDFLIKRAGEMFLWVNLQMERFCKLKSVKSVSDAIQDPSQRSTTIDNLYSGILEDLEQADPLAYETATHAFSWMLCMQEPLTCDALLQAVSSEGPRKSGLSLSELLSVCSNLIVLDDQLNTLRFAHVSFKEFLETKTEFDSTSVNQFGALRCLESCINCLPIDIDGLVEPFNNYTHYAVMYWPTHYGRSGEPHDVLMKRLREFVFGDEGFAFGLWTEAANEVAELLSDGHSLKKGLSAVASDTQTPFFTSCIYGLTEIFHEVTGTLDFDIDCVNLRGQTGLYLAAACGRHEIVKFTMRLGADPSISSGKHKDPLLAACAYGHFSVVEFVLSQRGRSISSEDLESALRLSFPTGDEQITKLLLHSFLENKKNTKPSDTSWILEAAAQMGFVEILEILTKISSSTGSSKVINFAIRKGNIPFIKRYLEKHLLPDDALASAALFGNTEVINICIKNGCSIEGENAFGTPLRCASLMGHESAVRALLSHGADINSSGSLGDALQTAAMKGHLSIANILIQNGSRLDNPGGYFGSALQAAAYRGHVNIAESLLDAGAPMSAPYTKKGRYKDAFHAAAESGKEQVIELFLSRGYHFSDRVTLFSRNPVRSDGPFFKDLLRKSSPTRDQLVKGLGEEGHKASQDTERRVPPTAQVIDFTDILRSAASFKFTPINDAKPVYRGGQMKDHPKVPDRGDYALEVAASRGYLLTLRRMLQKREQLGLQLCHLGRALLAASRKGDPGLFQAIIAVEIDFQPFIKGSLEYAAERGHLDVMKILLQYDEIQTAHREPTARFNDSFFSQHAQKEKDEVQASGGQRRYQFVTKHVVTLAVASCRGDQLSSLLFAFRLATEPERDYLATLALSTATEFDGASVVDYLLKTDLKVKLKPNFLSQLVVKAAANGSNRVLMLFIERDFAGEALASYEDACITSAIRGGHGATLKLLIENETFKHNILALEKGFIHSARMGDVSILKSLSSAIQDSESYSMTLAQSLNLACAAAQVEAVEWLIHAGADLNSILDRPPSLDTPTSVGATQKMETNDEENCMWPRNALIATLQPLDRKKSRHSLREDKQRILEKDRRRRESIISLLLEHKADVNDTGGCTRTPLHIAVEYCSEEVVRSLIAHGAKVNSVSQKHGTPLQCAVRRERSPLPIVTALIEANAFIDFEENSERQCVILDEALKHFGKRGRFRDRGFAELESMNQVLSDGPGAVIQTNSVIPDRATSEESSIFFSSSDACCRRRARIHETSG</sequence>
<accession>A0A1V6TAP7</accession>
<feature type="domain" description="NWD NACHT-NTPase N-terminal" evidence="4">
    <location>
        <begin position="52"/>
        <end position="197"/>
    </location>
</feature>
<comment type="caution">
    <text evidence="6">The sequence shown here is derived from an EMBL/GenBank/DDBJ whole genome shotgun (WGS) entry which is preliminary data.</text>
</comment>
<keyword evidence="2 3" id="KW-0040">ANK repeat</keyword>
<dbReference type="SUPFAM" id="SSF48403">
    <property type="entry name" value="Ankyrin repeat"/>
    <property type="match status" value="4"/>
</dbReference>
<dbReference type="PANTHER" id="PTHR24198">
    <property type="entry name" value="ANKYRIN REPEAT AND PROTEIN KINASE DOMAIN-CONTAINING PROTEIN"/>
    <property type="match status" value="1"/>
</dbReference>
<evidence type="ECO:0000313" key="6">
    <source>
        <dbReference type="EMBL" id="OQE23221.1"/>
    </source>
</evidence>
<dbReference type="OrthoDB" id="7464126at2759"/>
<name>A0A1V6TAP7_9EURO</name>
<reference evidence="7" key="1">
    <citation type="journal article" date="2017" name="Nat. Microbiol.">
        <title>Global analysis of biosynthetic gene clusters reveals vast potential of secondary metabolite production in Penicillium species.</title>
        <authorList>
            <person name="Nielsen J.C."/>
            <person name="Grijseels S."/>
            <person name="Prigent S."/>
            <person name="Ji B."/>
            <person name="Dainat J."/>
            <person name="Nielsen K.F."/>
            <person name="Frisvad J.C."/>
            <person name="Workman M."/>
            <person name="Nielsen J."/>
        </authorList>
    </citation>
    <scope>NUCLEOTIDE SEQUENCE [LARGE SCALE GENOMIC DNA]</scope>
    <source>
        <strain evidence="7">IBT 24891</strain>
    </source>
</reference>
<proteinExistence type="predicted"/>
<evidence type="ECO:0008006" key="8">
    <source>
        <dbReference type="Google" id="ProtNLM"/>
    </source>
</evidence>
<gene>
    <name evidence="6" type="ORF">PENSTE_c009G01860</name>
</gene>
<dbReference type="Proteomes" id="UP000191285">
    <property type="component" value="Unassembled WGS sequence"/>
</dbReference>
<evidence type="ECO:0000313" key="7">
    <source>
        <dbReference type="Proteomes" id="UP000191285"/>
    </source>
</evidence>
<evidence type="ECO:0000259" key="5">
    <source>
        <dbReference type="Pfam" id="PF24883"/>
    </source>
</evidence>
<protein>
    <recommendedName>
        <fullName evidence="8">AAA+ ATPase domain-containing protein</fullName>
    </recommendedName>
</protein>
<dbReference type="InterPro" id="IPR056884">
    <property type="entry name" value="NPHP3-like_N"/>
</dbReference>
<keyword evidence="1" id="KW-0677">Repeat</keyword>
<dbReference type="PRINTS" id="PR01415">
    <property type="entry name" value="ANKYRIN"/>
</dbReference>
<evidence type="ECO:0000256" key="1">
    <source>
        <dbReference type="ARBA" id="ARBA00022737"/>
    </source>
</evidence>
<evidence type="ECO:0000256" key="3">
    <source>
        <dbReference type="PROSITE-ProRule" id="PRU00023"/>
    </source>
</evidence>
<dbReference type="STRING" id="303698.A0A1V6TAP7"/>
<dbReference type="InterPro" id="IPR027417">
    <property type="entry name" value="P-loop_NTPase"/>
</dbReference>
<evidence type="ECO:0000256" key="2">
    <source>
        <dbReference type="ARBA" id="ARBA00023043"/>
    </source>
</evidence>
<feature type="domain" description="Nephrocystin 3-like N-terminal" evidence="5">
    <location>
        <begin position="264"/>
        <end position="440"/>
    </location>
</feature>
<dbReference type="SMART" id="SM00248">
    <property type="entry name" value="ANK"/>
    <property type="match status" value="14"/>
</dbReference>
<dbReference type="Pfam" id="PF17100">
    <property type="entry name" value="NACHT_N"/>
    <property type="match status" value="1"/>
</dbReference>
<dbReference type="EMBL" id="MLKD01000009">
    <property type="protein sequence ID" value="OQE23221.1"/>
    <property type="molecule type" value="Genomic_DNA"/>
</dbReference>
<dbReference type="InterPro" id="IPR031359">
    <property type="entry name" value="NACHT_N"/>
</dbReference>
<dbReference type="PANTHER" id="PTHR24198:SF165">
    <property type="entry name" value="ANKYRIN REPEAT-CONTAINING PROTEIN-RELATED"/>
    <property type="match status" value="1"/>
</dbReference>
<dbReference type="GO" id="GO:0005737">
    <property type="term" value="C:cytoplasm"/>
    <property type="evidence" value="ECO:0007669"/>
    <property type="project" value="TreeGrafter"/>
</dbReference>
<dbReference type="Pfam" id="PF12796">
    <property type="entry name" value="Ank_2"/>
    <property type="match status" value="4"/>
</dbReference>